<dbReference type="Pfam" id="PF02568">
    <property type="entry name" value="ThiI"/>
    <property type="match status" value="1"/>
</dbReference>
<dbReference type="GO" id="GO:0009228">
    <property type="term" value="P:thiamine biosynthetic process"/>
    <property type="evidence" value="ECO:0007669"/>
    <property type="project" value="UniProtKB-KW"/>
</dbReference>
<feature type="domain" description="Rhodanese" evidence="12">
    <location>
        <begin position="414"/>
        <end position="493"/>
    </location>
</feature>
<dbReference type="EC" id="2.8.1.4" evidence="11"/>
<dbReference type="KEGG" id="hbh:E4T21_08770"/>
<dbReference type="SUPFAM" id="SSF143437">
    <property type="entry name" value="THUMP domain-like"/>
    <property type="match status" value="1"/>
</dbReference>
<evidence type="ECO:0000256" key="5">
    <source>
        <dbReference type="ARBA" id="ARBA00022741"/>
    </source>
</evidence>
<evidence type="ECO:0000256" key="7">
    <source>
        <dbReference type="ARBA" id="ARBA00022884"/>
    </source>
</evidence>
<evidence type="ECO:0000313" key="15">
    <source>
        <dbReference type="Proteomes" id="UP000324285"/>
    </source>
</evidence>
<dbReference type="GO" id="GO:0002937">
    <property type="term" value="P:tRNA 4-thiouridine biosynthesis"/>
    <property type="evidence" value="ECO:0007669"/>
    <property type="project" value="TreeGrafter"/>
</dbReference>
<dbReference type="NCBIfam" id="TIGR04271">
    <property type="entry name" value="ThiI_C_thiazole"/>
    <property type="match status" value="1"/>
</dbReference>
<keyword evidence="9" id="KW-1015">Disulfide bond</keyword>
<dbReference type="PANTHER" id="PTHR43209">
    <property type="entry name" value="TRNA SULFURTRANSFERASE"/>
    <property type="match status" value="1"/>
</dbReference>
<evidence type="ECO:0000256" key="11">
    <source>
        <dbReference type="HAMAP-Rule" id="MF_00021"/>
    </source>
</evidence>
<dbReference type="GO" id="GO:0000049">
    <property type="term" value="F:tRNA binding"/>
    <property type="evidence" value="ECO:0007669"/>
    <property type="project" value="UniProtKB-UniRule"/>
</dbReference>
<reference evidence="14" key="1">
    <citation type="submission" date="2021-02" db="EMBL/GenBank/DDBJ databases">
        <title>Strain Y2R2, a novel species of the genus Halomonas.</title>
        <authorList>
            <person name="Huang H."/>
        </authorList>
    </citation>
    <scope>NUCLEOTIDE SEQUENCE</scope>
    <source>
        <strain evidence="14">Y2R2</strain>
    </source>
</reference>
<feature type="binding site" evidence="11">
    <location>
        <begin position="186"/>
        <end position="187"/>
    </location>
    <ligand>
        <name>ATP</name>
        <dbReference type="ChEBI" id="CHEBI:30616"/>
    </ligand>
</feature>
<dbReference type="NCBIfam" id="TIGR00342">
    <property type="entry name" value="tRNA uracil 4-sulfurtransferase ThiI"/>
    <property type="match status" value="1"/>
</dbReference>
<dbReference type="CDD" id="cd11716">
    <property type="entry name" value="THUMP_ThiI"/>
    <property type="match status" value="1"/>
</dbReference>
<evidence type="ECO:0000256" key="3">
    <source>
        <dbReference type="ARBA" id="ARBA00022555"/>
    </source>
</evidence>
<comment type="similarity">
    <text evidence="11">Belongs to the ThiI family.</text>
</comment>
<evidence type="ECO:0000256" key="4">
    <source>
        <dbReference type="ARBA" id="ARBA00022679"/>
    </source>
</evidence>
<dbReference type="InterPro" id="IPR020536">
    <property type="entry name" value="ThiI_AANH"/>
</dbReference>
<keyword evidence="3 11" id="KW-0820">tRNA-binding</keyword>
<dbReference type="AlphaFoldDB" id="A0A5C1NGQ9"/>
<protein>
    <recommendedName>
        <fullName evidence="11">tRNA sulfurtransferase</fullName>
        <ecNumber evidence="11">2.8.1.4</ecNumber>
    </recommendedName>
    <alternativeName>
        <fullName evidence="11">Sulfur carrier protein ThiS sulfurtransferase</fullName>
    </alternativeName>
    <alternativeName>
        <fullName evidence="11">Thiamine biosynthesis protein ThiI</fullName>
    </alternativeName>
    <alternativeName>
        <fullName evidence="11">tRNA 4-thiouridine synthase</fullName>
    </alternativeName>
</protein>
<keyword evidence="15" id="KW-1185">Reference proteome</keyword>
<organism evidence="14 15">
    <name type="scientific">Halomonas binhaiensis</name>
    <dbReference type="NCBI Taxonomy" id="2562282"/>
    <lineage>
        <taxon>Bacteria</taxon>
        <taxon>Pseudomonadati</taxon>
        <taxon>Pseudomonadota</taxon>
        <taxon>Gammaproteobacteria</taxon>
        <taxon>Oceanospirillales</taxon>
        <taxon>Halomonadaceae</taxon>
        <taxon>Halomonas</taxon>
    </lineage>
</organism>
<dbReference type="InterPro" id="IPR049962">
    <property type="entry name" value="THUMP_ThiI"/>
</dbReference>
<dbReference type="Gene3D" id="3.40.250.10">
    <property type="entry name" value="Rhodanese-like domain"/>
    <property type="match status" value="1"/>
</dbReference>
<dbReference type="EMBL" id="CP038437">
    <property type="protein sequence ID" value="QEM81628.1"/>
    <property type="molecule type" value="Genomic_DNA"/>
</dbReference>
<keyword evidence="4 11" id="KW-0808">Transferase</keyword>
<dbReference type="GO" id="GO:0009229">
    <property type="term" value="P:thiamine diphosphate biosynthetic process"/>
    <property type="evidence" value="ECO:0007669"/>
    <property type="project" value="UniProtKB-UniRule"/>
</dbReference>
<keyword evidence="10" id="KW-0676">Redox-active center</keyword>
<dbReference type="InterPro" id="IPR049961">
    <property type="entry name" value="ThiI_N"/>
</dbReference>
<evidence type="ECO:0000256" key="9">
    <source>
        <dbReference type="ARBA" id="ARBA00023157"/>
    </source>
</evidence>
<dbReference type="GO" id="GO:0005829">
    <property type="term" value="C:cytosol"/>
    <property type="evidence" value="ECO:0007669"/>
    <property type="project" value="TreeGrafter"/>
</dbReference>
<dbReference type="InterPro" id="IPR050102">
    <property type="entry name" value="tRNA_sulfurtransferase_ThiI"/>
</dbReference>
<dbReference type="Proteomes" id="UP000324285">
    <property type="component" value="Chromosome"/>
</dbReference>
<dbReference type="GO" id="GO:0004810">
    <property type="term" value="F:CCA tRNA nucleotidyltransferase activity"/>
    <property type="evidence" value="ECO:0007669"/>
    <property type="project" value="InterPro"/>
</dbReference>
<dbReference type="UniPathway" id="UPA00060"/>
<proteinExistence type="inferred from homology"/>
<name>A0A5C1NGQ9_9GAMM</name>
<keyword evidence="2 11" id="KW-0963">Cytoplasm</keyword>
<dbReference type="RefSeq" id="WP_149284639.1">
    <property type="nucleotide sequence ID" value="NZ_CP038437.2"/>
</dbReference>
<evidence type="ECO:0000256" key="10">
    <source>
        <dbReference type="ARBA" id="ARBA00023284"/>
    </source>
</evidence>
<evidence type="ECO:0000256" key="6">
    <source>
        <dbReference type="ARBA" id="ARBA00022840"/>
    </source>
</evidence>
<dbReference type="HAMAP" id="MF_00021">
    <property type="entry name" value="ThiI"/>
    <property type="match status" value="1"/>
</dbReference>
<comment type="subcellular location">
    <subcellularLocation>
        <location evidence="1 11">Cytoplasm</location>
    </subcellularLocation>
</comment>
<keyword evidence="5 11" id="KW-0547">Nucleotide-binding</keyword>
<dbReference type="CDD" id="cd00158">
    <property type="entry name" value="RHOD"/>
    <property type="match status" value="1"/>
</dbReference>
<evidence type="ECO:0000313" key="14">
    <source>
        <dbReference type="EMBL" id="QEM81628.1"/>
    </source>
</evidence>
<dbReference type="SUPFAM" id="SSF52821">
    <property type="entry name" value="Rhodanese/Cell cycle control phosphatase"/>
    <property type="match status" value="1"/>
</dbReference>
<evidence type="ECO:0000256" key="1">
    <source>
        <dbReference type="ARBA" id="ARBA00004496"/>
    </source>
</evidence>
<feature type="active site" description="Cysteine persulfide intermediate" evidence="11">
    <location>
        <position position="466"/>
    </location>
</feature>
<evidence type="ECO:0000256" key="2">
    <source>
        <dbReference type="ARBA" id="ARBA00022490"/>
    </source>
</evidence>
<dbReference type="InterPro" id="IPR003720">
    <property type="entry name" value="tRNA_STrfase"/>
</dbReference>
<comment type="function">
    <text evidence="11">Catalyzes the ATP-dependent transfer of a sulfur to tRNA to produce 4-thiouridine in position 8 of tRNAs, which functions as a near-UV photosensor. Also catalyzes the transfer of sulfur to the sulfur carrier protein ThiS, forming ThiS-thiocarboxylate. This is a step in the synthesis of thiazole, in the thiamine biosynthesis pathway. The sulfur is donated as persulfide by IscS.</text>
</comment>
<dbReference type="PANTHER" id="PTHR43209:SF1">
    <property type="entry name" value="TRNA SULFURTRANSFERASE"/>
    <property type="match status" value="1"/>
</dbReference>
<comment type="catalytic activity">
    <reaction evidence="11">
        <text>[ThiS sulfur-carrier protein]-C-terminal Gly-Gly-AMP + S-sulfanyl-L-cysteinyl-[cysteine desulfurase] + AH2 = [ThiS sulfur-carrier protein]-C-terminal-Gly-aminoethanethioate + L-cysteinyl-[cysteine desulfurase] + A + AMP + 2 H(+)</text>
        <dbReference type="Rhea" id="RHEA:43340"/>
        <dbReference type="Rhea" id="RHEA-COMP:12157"/>
        <dbReference type="Rhea" id="RHEA-COMP:12158"/>
        <dbReference type="Rhea" id="RHEA-COMP:12910"/>
        <dbReference type="Rhea" id="RHEA-COMP:19908"/>
        <dbReference type="ChEBI" id="CHEBI:13193"/>
        <dbReference type="ChEBI" id="CHEBI:15378"/>
        <dbReference type="ChEBI" id="CHEBI:17499"/>
        <dbReference type="ChEBI" id="CHEBI:29950"/>
        <dbReference type="ChEBI" id="CHEBI:61963"/>
        <dbReference type="ChEBI" id="CHEBI:90618"/>
        <dbReference type="ChEBI" id="CHEBI:232372"/>
        <dbReference type="ChEBI" id="CHEBI:456215"/>
    </reaction>
</comment>
<dbReference type="Pfam" id="PF02926">
    <property type="entry name" value="THUMP"/>
    <property type="match status" value="1"/>
</dbReference>
<keyword evidence="6 11" id="KW-0067">ATP-binding</keyword>
<accession>A0A5C1NGQ9</accession>
<dbReference type="GO" id="GO:0052837">
    <property type="term" value="P:thiazole biosynthetic process"/>
    <property type="evidence" value="ECO:0007669"/>
    <property type="project" value="InterPro"/>
</dbReference>
<keyword evidence="8 11" id="KW-0784">Thiamine biosynthesis</keyword>
<dbReference type="OrthoDB" id="9773948at2"/>
<keyword evidence="7 11" id="KW-0694">RNA-binding</keyword>
<feature type="binding site" evidence="11">
    <location>
        <position position="299"/>
    </location>
    <ligand>
        <name>ATP</name>
        <dbReference type="ChEBI" id="CHEBI:30616"/>
    </ligand>
</feature>
<dbReference type="GO" id="GO:0005524">
    <property type="term" value="F:ATP binding"/>
    <property type="evidence" value="ECO:0007669"/>
    <property type="project" value="UniProtKB-UniRule"/>
</dbReference>
<dbReference type="SMART" id="SM00981">
    <property type="entry name" value="THUMP"/>
    <property type="match status" value="1"/>
</dbReference>
<dbReference type="PROSITE" id="PS50206">
    <property type="entry name" value="RHODANESE_3"/>
    <property type="match status" value="1"/>
</dbReference>
<sequence>MDYHLTLAPDITIKSRSVRRHLTKCLARNVRNTLRRSEPQAVVLNQWDQLIVRLPQKLSADLRAILEKSMTRIPGIHRISRVRMSEFGDLDTLIEKVADEWAPRISGNSFRVSVKRSGQHDFRSVDLERRLGTALLERADDARVSLTAAQVDVRLRIDQQIVMQEDTNWPGAGGFPIGTQGQALVLMSGGFDSPVAAWKMMRRGIKCHFLLFRFAGEDQERAVRAIALRLWQLHGSSHNITFTTIPFEDVIDTIRRDVPDGLMGVVLKRLMMRAAERVAIRARLPVLVTGEAIGQVSSQTLANLSLIDGACRLPILRPLLTDDKQDIIDIARHIETAELSEVMPEYCAVISRKPHVKAPWPLVEAAEAALPEDLLDKAIANLHRCAVDAPMEPDDAQDSDEIDTISLAKLHELSGPRPQVIDVRAPDQAEANPLQLDDWDIRHIPFYELASQGSLLDPQGSYVLYCEQGIMSRLQALHLRSQGFVHVAVLSSKSSQA</sequence>
<evidence type="ECO:0000259" key="13">
    <source>
        <dbReference type="PROSITE" id="PS51165"/>
    </source>
</evidence>
<dbReference type="GO" id="GO:0140741">
    <property type="term" value="F:tRNA-uracil-4 sulfurtransferase activity"/>
    <property type="evidence" value="ECO:0007669"/>
    <property type="project" value="UniProtKB-EC"/>
</dbReference>
<feature type="binding site" evidence="11">
    <location>
        <position position="290"/>
    </location>
    <ligand>
        <name>ATP</name>
        <dbReference type="ChEBI" id="CHEBI:30616"/>
    </ligand>
</feature>
<dbReference type="InterPro" id="IPR036873">
    <property type="entry name" value="Rhodanese-like_dom_sf"/>
</dbReference>
<comment type="pathway">
    <text evidence="11">Cofactor biosynthesis; thiamine diphosphate biosynthesis.</text>
</comment>
<dbReference type="InterPro" id="IPR004114">
    <property type="entry name" value="THUMP_dom"/>
</dbReference>
<dbReference type="InterPro" id="IPR001763">
    <property type="entry name" value="Rhodanese-like_dom"/>
</dbReference>
<feature type="binding site" evidence="11">
    <location>
        <position position="268"/>
    </location>
    <ligand>
        <name>ATP</name>
        <dbReference type="ChEBI" id="CHEBI:30616"/>
    </ligand>
</feature>
<dbReference type="Gene3D" id="3.30.2130.30">
    <property type="match status" value="1"/>
</dbReference>
<evidence type="ECO:0000259" key="12">
    <source>
        <dbReference type="PROSITE" id="PS50206"/>
    </source>
</evidence>
<dbReference type="Gene3D" id="3.40.50.620">
    <property type="entry name" value="HUPs"/>
    <property type="match status" value="1"/>
</dbReference>
<comment type="caution">
    <text evidence="11">Lacks conserved residue(s) required for the propagation of feature annotation.</text>
</comment>
<feature type="domain" description="THUMP" evidence="13">
    <location>
        <begin position="64"/>
        <end position="168"/>
    </location>
</feature>
<dbReference type="PROSITE" id="PS51165">
    <property type="entry name" value="THUMP"/>
    <property type="match status" value="1"/>
</dbReference>
<evidence type="ECO:0000256" key="8">
    <source>
        <dbReference type="ARBA" id="ARBA00022977"/>
    </source>
</evidence>
<dbReference type="SUPFAM" id="SSF52402">
    <property type="entry name" value="Adenine nucleotide alpha hydrolases-like"/>
    <property type="match status" value="1"/>
</dbReference>
<dbReference type="InterPro" id="IPR026340">
    <property type="entry name" value="THII_Thiazole_biosynth_dom"/>
</dbReference>
<dbReference type="InterPro" id="IPR014729">
    <property type="entry name" value="Rossmann-like_a/b/a_fold"/>
</dbReference>
<dbReference type="CDD" id="cd01712">
    <property type="entry name" value="PPase_ThiI"/>
    <property type="match status" value="1"/>
</dbReference>
<comment type="catalytic activity">
    <reaction evidence="11">
        <text>[ThiI sulfur-carrier protein]-S-sulfanyl-L-cysteine + a uridine in tRNA + 2 reduced [2Fe-2S]-[ferredoxin] + ATP + H(+) = [ThiI sulfur-carrier protein]-L-cysteine + a 4-thiouridine in tRNA + 2 oxidized [2Fe-2S]-[ferredoxin] + AMP + diphosphate</text>
        <dbReference type="Rhea" id="RHEA:24176"/>
        <dbReference type="Rhea" id="RHEA-COMP:10000"/>
        <dbReference type="Rhea" id="RHEA-COMP:10001"/>
        <dbReference type="Rhea" id="RHEA-COMP:13337"/>
        <dbReference type="Rhea" id="RHEA-COMP:13338"/>
        <dbReference type="Rhea" id="RHEA-COMP:13339"/>
        <dbReference type="Rhea" id="RHEA-COMP:13340"/>
        <dbReference type="ChEBI" id="CHEBI:15378"/>
        <dbReference type="ChEBI" id="CHEBI:29950"/>
        <dbReference type="ChEBI" id="CHEBI:30616"/>
        <dbReference type="ChEBI" id="CHEBI:33019"/>
        <dbReference type="ChEBI" id="CHEBI:33737"/>
        <dbReference type="ChEBI" id="CHEBI:33738"/>
        <dbReference type="ChEBI" id="CHEBI:61963"/>
        <dbReference type="ChEBI" id="CHEBI:65315"/>
        <dbReference type="ChEBI" id="CHEBI:136798"/>
        <dbReference type="ChEBI" id="CHEBI:456215"/>
        <dbReference type="EC" id="2.8.1.4"/>
    </reaction>
</comment>
<gene>
    <name evidence="11 14" type="primary">thiI</name>
    <name evidence="14" type="ORF">E4T21_08770</name>
</gene>